<feature type="compositionally biased region" description="Basic residues" evidence="2">
    <location>
        <begin position="90"/>
        <end position="102"/>
    </location>
</feature>
<reference evidence="3" key="1">
    <citation type="submission" date="2022-07" db="EMBL/GenBank/DDBJ databases">
        <title>Phylogenomic reconstructions and comparative analyses of Kickxellomycotina fungi.</title>
        <authorList>
            <person name="Reynolds N.K."/>
            <person name="Stajich J.E."/>
            <person name="Barry K."/>
            <person name="Grigoriev I.V."/>
            <person name="Crous P."/>
            <person name="Smith M.E."/>
        </authorList>
    </citation>
    <scope>NUCLEOTIDE SEQUENCE</scope>
    <source>
        <strain evidence="3">RSA 1196</strain>
    </source>
</reference>
<evidence type="ECO:0000256" key="1">
    <source>
        <dbReference type="PROSITE-ProRule" id="PRU00339"/>
    </source>
</evidence>
<feature type="compositionally biased region" description="Acidic residues" evidence="2">
    <location>
        <begin position="506"/>
        <end position="523"/>
    </location>
</feature>
<dbReference type="PANTHER" id="PTHR23082:SF0">
    <property type="entry name" value="GENERAL TRANSCRIPTION FACTOR 3C POLYPEPTIDE 3"/>
    <property type="match status" value="1"/>
</dbReference>
<feature type="region of interest" description="Disordered" evidence="2">
    <location>
        <begin position="483"/>
        <end position="535"/>
    </location>
</feature>
<accession>A0A9W8AN87</accession>
<keyword evidence="1" id="KW-0802">TPR repeat</keyword>
<protein>
    <submittedName>
        <fullName evidence="3">Transcription factor TFIIIC subunit tfc4</fullName>
    </submittedName>
</protein>
<evidence type="ECO:0000256" key="2">
    <source>
        <dbReference type="SAM" id="MobiDB-lite"/>
    </source>
</evidence>
<feature type="region of interest" description="Disordered" evidence="2">
    <location>
        <begin position="86"/>
        <end position="109"/>
    </location>
</feature>
<evidence type="ECO:0000313" key="3">
    <source>
        <dbReference type="EMBL" id="KAJ1960991.1"/>
    </source>
</evidence>
<dbReference type="EMBL" id="JANBPY010001225">
    <property type="protein sequence ID" value="KAJ1960991.1"/>
    <property type="molecule type" value="Genomic_DNA"/>
</dbReference>
<comment type="caution">
    <text evidence="3">The sequence shown here is derived from an EMBL/GenBank/DDBJ whole genome shotgun (WGS) entry which is preliminary data.</text>
</comment>
<dbReference type="Proteomes" id="UP001150925">
    <property type="component" value="Unassembled WGS sequence"/>
</dbReference>
<dbReference type="PROSITE" id="PS50005">
    <property type="entry name" value="TPR"/>
    <property type="match status" value="1"/>
</dbReference>
<feature type="repeat" description="TPR" evidence="1">
    <location>
        <begin position="626"/>
        <end position="659"/>
    </location>
</feature>
<dbReference type="InterPro" id="IPR039340">
    <property type="entry name" value="Tfc4/TFIIIC-102/Sfc4"/>
</dbReference>
<gene>
    <name evidence="3" type="primary">TFC4</name>
    <name evidence="3" type="ORF">IWQ62_004023</name>
</gene>
<evidence type="ECO:0000313" key="4">
    <source>
        <dbReference type="Proteomes" id="UP001150925"/>
    </source>
</evidence>
<dbReference type="Pfam" id="PF13181">
    <property type="entry name" value="TPR_8"/>
    <property type="match status" value="1"/>
</dbReference>
<name>A0A9W8AN87_9FUNG</name>
<dbReference type="Gene3D" id="1.25.40.10">
    <property type="entry name" value="Tetratricopeptide repeat domain"/>
    <property type="match status" value="3"/>
</dbReference>
<dbReference type="OrthoDB" id="9991317at2759"/>
<dbReference type="GO" id="GO:0006383">
    <property type="term" value="P:transcription by RNA polymerase III"/>
    <property type="evidence" value="ECO:0007669"/>
    <property type="project" value="InterPro"/>
</dbReference>
<proteinExistence type="predicted"/>
<dbReference type="GO" id="GO:0000127">
    <property type="term" value="C:transcription factor TFIIIC complex"/>
    <property type="evidence" value="ECO:0007669"/>
    <property type="project" value="TreeGrafter"/>
</dbReference>
<organism evidence="3 4">
    <name type="scientific">Dispira parvispora</name>
    <dbReference type="NCBI Taxonomy" id="1520584"/>
    <lineage>
        <taxon>Eukaryota</taxon>
        <taxon>Fungi</taxon>
        <taxon>Fungi incertae sedis</taxon>
        <taxon>Zoopagomycota</taxon>
        <taxon>Kickxellomycotina</taxon>
        <taxon>Dimargaritomycetes</taxon>
        <taxon>Dimargaritales</taxon>
        <taxon>Dimargaritaceae</taxon>
        <taxon>Dispira</taxon>
    </lineage>
</organism>
<dbReference type="PANTHER" id="PTHR23082">
    <property type="entry name" value="TRANSCRIPTION INITIATION FACTOR IIIC TFIIIC , POLYPEPTIDE 3-RELATED"/>
    <property type="match status" value="1"/>
</dbReference>
<dbReference type="InterPro" id="IPR019734">
    <property type="entry name" value="TPR_rpt"/>
</dbReference>
<dbReference type="SUPFAM" id="SSF48452">
    <property type="entry name" value="TPR-like"/>
    <property type="match status" value="2"/>
</dbReference>
<feature type="region of interest" description="Disordered" evidence="2">
    <location>
        <begin position="369"/>
        <end position="402"/>
    </location>
</feature>
<sequence length="1362" mass="155594">MEDDRPHGDSPIDPEVSESELANLLDDIIGTNKEEWQLDTFSKKVAQLHLDSESDVEENLDDLGVDPEADPEGAYQSFRRQFQEASGIGTKRRKKRRGRRTRSYGPRLPPLSPELRNLLGYANMQYVTQDYDGALATLQEVIRISPKVPQAWTSLAMIQDELGDRKRSLMMYLVAAHITQNDTALWNRLGHMSLEQNDIHQGLYCFSKTLQADNTNQEALIERCQIHLQLDKPERAVSDLQLYLATQPWDLDTIRTLARICADLKKHDIAIAYYEQLFFHWYTTDLPSAAQSEPVDPLNPNRGVADDEPFTLSDLNIFAELCMLQGEYEKIIFHLRHGVRYLQQRGSEIWWNTPEENDAIHLFRSRYGDTTETSDHDENDSSEVDEPKVLPVPPSSTQARRNKHHVKLPWLPPTPAVTEAMDDFEPSEIAVLGEYLNFDDLACVIQLLTQPDMEWISQLVTTQLVQTTGQKFRAGLHSAVAKDTFHLRESQSAKPSSTRQRKPESESEEEAEGGEEDVPEQDEGAAPGTLTGIPGAERSDELLNVLEMAEAHDIPLELRVKLGQAYLLLQQPEVGMLYLATLWDSSAVDYVDLIDETIDVLMRCSFPHAALAACEILLSEEQTTYPALWSKKATCYRELGDLDKAIECLTTAVTNDPQDIEGQLSLAELYQELGDTTQALHWFQRVEQSQAFISQRMKETAVVNPTATAGIPEEDALFHFSGQRSGPLPPNKLRQIQRDAQLRRLKRAEKDVELWFRIINLLRDQIAERVQNLDHSTEKYYQSCVQRNISMSDRQQLHQTIHEQRTRLAKARGEYCDTAFKLFHHFRHTREFFPQQSNVKFTGYRAPGQRLPTAASLAALLNTSEGQNTDSVLNLSLEERIKRMMQRLNVAPDLISVARGQHALEETSLEPTASSSRRGVQSVSTASCPIEHRSEAQLTTLSEEPLHVTETQVVPTLFRGIHFDEWRQFFIDYMLQLIHLSRTKEASRLLHVVSRANIYRLDPDVARQFRNLHVLLSIHTDNFDLAYPIFRTWIANHNGDITPFRLTTIMTSGNSRSAPFGDNPVVTKLLFRHINIMFPGSLYTLPRDHWINPTHVSQAAKSSSMSNPKDILTQQTAGRDPSLPIILERNTPRFHGNFEQQSEAKRQEFQTLLLTLRAHIQLHRGMYSQAAHFYRLASEQMPHYPLLRLYEGIAVLHRAMQRRGANRHHMILEAFRQLYTYFEMIMDGAMLDTIMVSDDDSVATDSDTRAVLQQMRQREALYNLGRAFQHIGLDYLAVPYYEAVLGLRSTHDLVLRNTPWTTQDLPNTLLPYAISLDHVNLERITHFITPCQYEAAYNLSRIYLASGNPHLAQVMLMKFCTV</sequence>
<dbReference type="InterPro" id="IPR011990">
    <property type="entry name" value="TPR-like_helical_dom_sf"/>
</dbReference>
<dbReference type="SMART" id="SM00028">
    <property type="entry name" value="TPR"/>
    <property type="match status" value="8"/>
</dbReference>
<keyword evidence="4" id="KW-1185">Reference proteome</keyword>